<evidence type="ECO:0000313" key="3">
    <source>
        <dbReference type="EMBL" id="ABC62322.1"/>
    </source>
</evidence>
<dbReference type="InterPro" id="IPR000782">
    <property type="entry name" value="FAS1_domain"/>
</dbReference>
<dbReference type="PANTHER" id="PTHR10900:SF77">
    <property type="entry name" value="FI19380P1"/>
    <property type="match status" value="1"/>
</dbReference>
<organism evidence="3 4">
    <name type="scientific">Erythrobacter litoralis (strain HTCC2594)</name>
    <dbReference type="NCBI Taxonomy" id="314225"/>
    <lineage>
        <taxon>Bacteria</taxon>
        <taxon>Pseudomonadati</taxon>
        <taxon>Pseudomonadota</taxon>
        <taxon>Alphaproteobacteria</taxon>
        <taxon>Sphingomonadales</taxon>
        <taxon>Erythrobacteraceae</taxon>
        <taxon>Erythrobacter/Porphyrobacter group</taxon>
        <taxon>Erythrobacter</taxon>
    </lineage>
</organism>
<dbReference type="Proteomes" id="UP000008808">
    <property type="component" value="Chromosome"/>
</dbReference>
<dbReference type="InterPro" id="IPR036378">
    <property type="entry name" value="FAS1_dom_sf"/>
</dbReference>
<dbReference type="HOGENOM" id="CLU_031281_4_0_5"/>
<evidence type="ECO:0000256" key="1">
    <source>
        <dbReference type="SAM" id="SignalP"/>
    </source>
</evidence>
<evidence type="ECO:0000259" key="2">
    <source>
        <dbReference type="PROSITE" id="PS50213"/>
    </source>
</evidence>
<dbReference type="FunFam" id="2.30.180.10:FF:000014">
    <property type="entry name" value="Stabilin 1"/>
    <property type="match status" value="1"/>
</dbReference>
<dbReference type="eggNOG" id="COG2335">
    <property type="taxonomic scope" value="Bacteria"/>
</dbReference>
<feature type="signal peptide" evidence="1">
    <location>
        <begin position="1"/>
        <end position="23"/>
    </location>
</feature>
<dbReference type="AlphaFoldDB" id="Q2NDB9"/>
<dbReference type="SMART" id="SM00554">
    <property type="entry name" value="FAS1"/>
    <property type="match status" value="1"/>
</dbReference>
<evidence type="ECO:0000313" key="4">
    <source>
        <dbReference type="Proteomes" id="UP000008808"/>
    </source>
</evidence>
<dbReference type="Pfam" id="PF02469">
    <property type="entry name" value="Fasciclin"/>
    <property type="match status" value="1"/>
</dbReference>
<dbReference type="STRING" id="314225.ELI_01150"/>
<protein>
    <recommendedName>
        <fullName evidence="2">FAS1 domain-containing protein</fullName>
    </recommendedName>
</protein>
<keyword evidence="4" id="KW-1185">Reference proteome</keyword>
<feature type="domain" description="FAS1" evidence="2">
    <location>
        <begin position="40"/>
        <end position="184"/>
    </location>
</feature>
<name>Q2NDB9_ERYLH</name>
<dbReference type="OrthoDB" id="9800666at2"/>
<gene>
    <name evidence="3" type="ordered locus">ELI_01150</name>
</gene>
<dbReference type="KEGG" id="eli:ELI_01150"/>
<dbReference type="GO" id="GO:0005615">
    <property type="term" value="C:extracellular space"/>
    <property type="evidence" value="ECO:0007669"/>
    <property type="project" value="TreeGrafter"/>
</dbReference>
<sequence>MSFTKKALAAASAFALLGGGAVALTQPVVAHDHKSAEKSAPTIVGVAQSTGVHTTLVAAVQAAGLVETLSGNGPFTVFAPTDDAFGKLPHGTVDTLLLPENKATLTNVLTYHAVAGSVTAADLVGQIEQARGAITVDTLAGEKLTVSRFGDTLAITDATGRTTVVATADVKASNGIVHVVDGVFLPG</sequence>
<dbReference type="EMBL" id="CP000157">
    <property type="protein sequence ID" value="ABC62322.1"/>
    <property type="molecule type" value="Genomic_DNA"/>
</dbReference>
<dbReference type="PROSITE" id="PS50213">
    <property type="entry name" value="FAS1"/>
    <property type="match status" value="1"/>
</dbReference>
<keyword evidence="1" id="KW-0732">Signal</keyword>
<reference evidence="4" key="1">
    <citation type="journal article" date="2009" name="J. Bacteriol.">
        <title>Complete genome sequence of Erythrobacter litoralis HTCC2594.</title>
        <authorList>
            <person name="Oh H.M."/>
            <person name="Giovannoni S.J."/>
            <person name="Ferriera S."/>
            <person name="Johnson J."/>
            <person name="Cho J.C."/>
        </authorList>
    </citation>
    <scope>NUCLEOTIDE SEQUENCE [LARGE SCALE GENOMIC DNA]</scope>
    <source>
        <strain evidence="4">HTCC2594</strain>
    </source>
</reference>
<dbReference type="InterPro" id="IPR050904">
    <property type="entry name" value="Adhesion/Biosynth-related"/>
</dbReference>
<proteinExistence type="predicted"/>
<dbReference type="SUPFAM" id="SSF82153">
    <property type="entry name" value="FAS1 domain"/>
    <property type="match status" value="1"/>
</dbReference>
<accession>Q2NDB9</accession>
<dbReference type="PANTHER" id="PTHR10900">
    <property type="entry name" value="PERIOSTIN-RELATED"/>
    <property type="match status" value="1"/>
</dbReference>
<dbReference type="RefSeq" id="WP_011413198.1">
    <property type="nucleotide sequence ID" value="NC_007722.1"/>
</dbReference>
<dbReference type="Gene3D" id="2.30.180.10">
    <property type="entry name" value="FAS1 domain"/>
    <property type="match status" value="1"/>
</dbReference>
<feature type="chain" id="PRO_5004213137" description="FAS1 domain-containing protein" evidence="1">
    <location>
        <begin position="24"/>
        <end position="187"/>
    </location>
</feature>